<gene>
    <name evidence="1" type="primary">SRR7976325_28_2</name>
</gene>
<dbReference type="KEGG" id="vg:80400376"/>
<dbReference type="GeneID" id="80400376"/>
<keyword evidence="2" id="KW-1185">Reference proteome</keyword>
<sequence>MAFSNTLTIPHADGNIVLTKINQDGYSSEYRFRNSIHEVKAIIRHTETKAGKDRHNVEFSQTIFATESAAEVSRKVYIVLEQSKSDVDVKLTDALADWLIASSDAAIASLLGWES</sequence>
<accession>A0A8S5L5W9</accession>
<keyword evidence="1" id="KW-0167">Capsid protein</keyword>
<name>A0A8S5L5W9_9VIRU</name>
<protein>
    <submittedName>
        <fullName evidence="1">Coat protein</fullName>
    </submittedName>
</protein>
<dbReference type="EMBL" id="BK014196">
    <property type="protein sequence ID" value="DAD52754.1"/>
    <property type="molecule type" value="Genomic_RNA"/>
</dbReference>
<dbReference type="Pfam" id="PF22387">
    <property type="entry name" value="PhiCb5_coat"/>
    <property type="match status" value="1"/>
</dbReference>
<reference evidence="1" key="1">
    <citation type="submission" date="2020-09" db="EMBL/GenBank/DDBJ databases">
        <title>Leviviricetes taxonomy.</title>
        <authorList>
            <person name="Stockdale S.R."/>
            <person name="Callanan J."/>
            <person name="Adriaenssens E.M."/>
            <person name="Kuhn J.H."/>
            <person name="Rumnieks J."/>
            <person name="Shkoporov A."/>
            <person name="Draper L.A."/>
            <person name="Ross P."/>
            <person name="Hill C."/>
        </authorList>
    </citation>
    <scope>NUCLEOTIDE SEQUENCE</scope>
</reference>
<proteinExistence type="predicted"/>
<dbReference type="InterPro" id="IPR054457">
    <property type="entry name" value="PhiCb5_coat"/>
</dbReference>
<organism evidence="1 2">
    <name type="scientific">ssRNA phage SRR7976325_28</name>
    <dbReference type="NCBI Taxonomy" id="2786716"/>
    <lineage>
        <taxon>Viruses</taxon>
        <taxon>Riboviria</taxon>
        <taxon>Orthornavirae</taxon>
        <taxon>Lenarviricota</taxon>
        <taxon>Leviviricetes</taxon>
        <taxon>Timlovirales</taxon>
        <taxon>Steitzviridae</taxon>
        <taxon>Kihsiravirus</taxon>
        <taxon>Kihsiravirus limivicinum</taxon>
    </lineage>
</organism>
<dbReference type="GO" id="GO:0019028">
    <property type="term" value="C:viral capsid"/>
    <property type="evidence" value="ECO:0007669"/>
    <property type="project" value="UniProtKB-KW"/>
</dbReference>
<dbReference type="Gene3D" id="2.40.160.220">
    <property type="match status" value="1"/>
</dbReference>
<dbReference type="Proteomes" id="UP000677808">
    <property type="component" value="Segment"/>
</dbReference>
<evidence type="ECO:0000313" key="2">
    <source>
        <dbReference type="Proteomes" id="UP000677808"/>
    </source>
</evidence>
<evidence type="ECO:0000313" key="1">
    <source>
        <dbReference type="EMBL" id="DAD52754.1"/>
    </source>
</evidence>
<keyword evidence="1" id="KW-0946">Virion</keyword>
<dbReference type="RefSeq" id="YP_010770833.1">
    <property type="nucleotide sequence ID" value="NC_074404.1"/>
</dbReference>